<dbReference type="AlphaFoldDB" id="E6PQB2"/>
<proteinExistence type="predicted"/>
<name>E6PQB2_9ZZZZ</name>
<reference evidence="1" key="1">
    <citation type="submission" date="2009-10" db="EMBL/GenBank/DDBJ databases">
        <title>Diversity of trophic interactions inside an arsenic-rich microbial ecosystem.</title>
        <authorList>
            <person name="Bertin P.N."/>
            <person name="Heinrich-Salmeron A."/>
            <person name="Pelletier E."/>
            <person name="Goulhen-Chollet F."/>
            <person name="Arsene-Ploetze F."/>
            <person name="Gallien S."/>
            <person name="Calteau A."/>
            <person name="Vallenet D."/>
            <person name="Casiot C."/>
            <person name="Chane-Woon-Ming B."/>
            <person name="Giloteaux L."/>
            <person name="Barakat M."/>
            <person name="Bonnefoy V."/>
            <person name="Bruneel O."/>
            <person name="Chandler M."/>
            <person name="Cleiss J."/>
            <person name="Duran R."/>
            <person name="Elbaz-Poulichet F."/>
            <person name="Fonknechten N."/>
            <person name="Lauga B."/>
            <person name="Mornico D."/>
            <person name="Ortet P."/>
            <person name="Schaeffer C."/>
            <person name="Siguier P."/>
            <person name="Alexander Thil Smith A."/>
            <person name="Van Dorsselaer A."/>
            <person name="Weissenbach J."/>
            <person name="Medigue C."/>
            <person name="Le Paslier D."/>
        </authorList>
    </citation>
    <scope>NUCLEOTIDE SEQUENCE</scope>
</reference>
<evidence type="ECO:0000313" key="1">
    <source>
        <dbReference type="EMBL" id="CBH97116.1"/>
    </source>
</evidence>
<gene>
    <name evidence="1" type="ORF">CARN2_2588</name>
</gene>
<comment type="caution">
    <text evidence="1">The sequence shown here is derived from an EMBL/GenBank/DDBJ whole genome shotgun (WGS) entry which is preliminary data.</text>
</comment>
<accession>E6PQB2</accession>
<sequence length="34" mass="4064">MPPFRYSAFKESLLLKPKLLNERVCIYDLYVNDS</sequence>
<protein>
    <submittedName>
        <fullName evidence="1">Uncharacterized protein</fullName>
    </submittedName>
</protein>
<dbReference type="EMBL" id="CABM01000042">
    <property type="protein sequence ID" value="CBH97116.1"/>
    <property type="molecule type" value="Genomic_DNA"/>
</dbReference>
<organism evidence="1">
    <name type="scientific">mine drainage metagenome</name>
    <dbReference type="NCBI Taxonomy" id="410659"/>
    <lineage>
        <taxon>unclassified sequences</taxon>
        <taxon>metagenomes</taxon>
        <taxon>ecological metagenomes</taxon>
    </lineage>
</organism>